<feature type="region of interest" description="Disordered" evidence="1">
    <location>
        <begin position="117"/>
        <end position="143"/>
    </location>
</feature>
<sequence>MHSISPLNIIMKIHTTIQRRPRFSRFSHPLMFEIQYLPNQAKPRLQTSYTHVIPHKVAFHKISFPKSSPISVNTMETKVQNLPFFPETRLSSPISVNAMETKVQNLPFFPETRLPPGGWEGALGAESPFPASRGRSGLGLDGP</sequence>
<accession>A0A8T0HYU0</accession>
<dbReference type="Proteomes" id="UP000822688">
    <property type="component" value="Chromosome 5"/>
</dbReference>
<protein>
    <submittedName>
        <fullName evidence="2">Uncharacterized protein</fullName>
    </submittedName>
</protein>
<name>A0A8T0HYU0_CERPU</name>
<organism evidence="2 3">
    <name type="scientific">Ceratodon purpureus</name>
    <name type="common">Fire moss</name>
    <name type="synonym">Dicranum purpureum</name>
    <dbReference type="NCBI Taxonomy" id="3225"/>
    <lineage>
        <taxon>Eukaryota</taxon>
        <taxon>Viridiplantae</taxon>
        <taxon>Streptophyta</taxon>
        <taxon>Embryophyta</taxon>
        <taxon>Bryophyta</taxon>
        <taxon>Bryophytina</taxon>
        <taxon>Bryopsida</taxon>
        <taxon>Dicranidae</taxon>
        <taxon>Pseudoditrichales</taxon>
        <taxon>Ditrichaceae</taxon>
        <taxon>Ceratodon</taxon>
    </lineage>
</organism>
<keyword evidence="3" id="KW-1185">Reference proteome</keyword>
<evidence type="ECO:0000313" key="3">
    <source>
        <dbReference type="Proteomes" id="UP000822688"/>
    </source>
</evidence>
<dbReference type="AlphaFoldDB" id="A0A8T0HYU0"/>
<comment type="caution">
    <text evidence="2">The sequence shown here is derived from an EMBL/GenBank/DDBJ whole genome shotgun (WGS) entry which is preliminary data.</text>
</comment>
<evidence type="ECO:0000256" key="1">
    <source>
        <dbReference type="SAM" id="MobiDB-lite"/>
    </source>
</evidence>
<proteinExistence type="predicted"/>
<dbReference type="EMBL" id="CM026425">
    <property type="protein sequence ID" value="KAG0575821.1"/>
    <property type="molecule type" value="Genomic_DNA"/>
</dbReference>
<evidence type="ECO:0000313" key="2">
    <source>
        <dbReference type="EMBL" id="KAG0575821.1"/>
    </source>
</evidence>
<gene>
    <name evidence="2" type="ORF">KC19_5G033300</name>
</gene>
<reference evidence="2" key="1">
    <citation type="submission" date="2020-06" db="EMBL/GenBank/DDBJ databases">
        <title>WGS assembly of Ceratodon purpureus strain R40.</title>
        <authorList>
            <person name="Carey S.B."/>
            <person name="Jenkins J."/>
            <person name="Shu S."/>
            <person name="Lovell J.T."/>
            <person name="Sreedasyam A."/>
            <person name="Maumus F."/>
            <person name="Tiley G.P."/>
            <person name="Fernandez-Pozo N."/>
            <person name="Barry K."/>
            <person name="Chen C."/>
            <person name="Wang M."/>
            <person name="Lipzen A."/>
            <person name="Daum C."/>
            <person name="Saski C.A."/>
            <person name="Payton A.C."/>
            <person name="Mcbreen J.C."/>
            <person name="Conrad R.E."/>
            <person name="Kollar L.M."/>
            <person name="Olsson S."/>
            <person name="Huttunen S."/>
            <person name="Landis J.B."/>
            <person name="Wickett N.J."/>
            <person name="Johnson M.G."/>
            <person name="Rensing S.A."/>
            <person name="Grimwood J."/>
            <person name="Schmutz J."/>
            <person name="Mcdaniel S.F."/>
        </authorList>
    </citation>
    <scope>NUCLEOTIDE SEQUENCE</scope>
    <source>
        <strain evidence="2">R40</strain>
    </source>
</reference>